<dbReference type="InterPro" id="IPR015854">
    <property type="entry name" value="ABC_transpr_LolD-like"/>
</dbReference>
<dbReference type="PANTHER" id="PTHR24220:SF86">
    <property type="entry name" value="ABC TRANSPORTER ABCH.1"/>
    <property type="match status" value="1"/>
</dbReference>
<gene>
    <name evidence="5" type="ORF">COY66_00685</name>
</gene>
<keyword evidence="3 5" id="KW-0067">ATP-binding</keyword>
<dbReference type="InterPro" id="IPR017871">
    <property type="entry name" value="ABC_transporter-like_CS"/>
</dbReference>
<evidence type="ECO:0000256" key="2">
    <source>
        <dbReference type="ARBA" id="ARBA00022741"/>
    </source>
</evidence>
<dbReference type="Proteomes" id="UP000230779">
    <property type="component" value="Unassembled WGS sequence"/>
</dbReference>
<keyword evidence="1" id="KW-0813">Transport</keyword>
<evidence type="ECO:0000313" key="5">
    <source>
        <dbReference type="EMBL" id="PIY97196.1"/>
    </source>
</evidence>
<dbReference type="EMBL" id="PFMD01000008">
    <property type="protein sequence ID" value="PIY97196.1"/>
    <property type="molecule type" value="Genomic_DNA"/>
</dbReference>
<sequence length="231" mass="25603">MPKPVIELEKIDKAYRLGKERFLPVLKNINFALNKGDFIAIMGPSGSGKSTLMNIIGLLDRPNSGLYRLDSQDTETLPKRQFSKLRGKKVGFIFQNYNLLPRYSVYKNVELPLIYAKVERAKRKELVSNAIKSVGLSNRIKHKPNELSGGEAQRAAIARAIVNAPEIILADEPTGNLDSKTGLEIMSLLKNANKKGATVVVVTHDPKIAQWADKTITMVDGEFATGKDEKK</sequence>
<reference evidence="5 6" key="1">
    <citation type="submission" date="2017-09" db="EMBL/GenBank/DDBJ databases">
        <title>Depth-based differentiation of microbial function through sediment-hosted aquifers and enrichment of novel symbionts in the deep terrestrial subsurface.</title>
        <authorList>
            <person name="Probst A.J."/>
            <person name="Ladd B."/>
            <person name="Jarett J.K."/>
            <person name="Geller-Mcgrath D.E."/>
            <person name="Sieber C.M."/>
            <person name="Emerson J.B."/>
            <person name="Anantharaman K."/>
            <person name="Thomas B.C."/>
            <person name="Malmstrom R."/>
            <person name="Stieglmeier M."/>
            <person name="Klingl A."/>
            <person name="Woyke T."/>
            <person name="Ryan C.M."/>
            <person name="Banfield J.F."/>
        </authorList>
    </citation>
    <scope>NUCLEOTIDE SEQUENCE [LARGE SCALE GENOMIC DNA]</scope>
    <source>
        <strain evidence="5">CG_4_10_14_0_8_um_filter_42_10</strain>
    </source>
</reference>
<dbReference type="SUPFAM" id="SSF52540">
    <property type="entry name" value="P-loop containing nucleoside triphosphate hydrolases"/>
    <property type="match status" value="1"/>
</dbReference>
<dbReference type="GO" id="GO:0022857">
    <property type="term" value="F:transmembrane transporter activity"/>
    <property type="evidence" value="ECO:0007669"/>
    <property type="project" value="TreeGrafter"/>
</dbReference>
<dbReference type="InterPro" id="IPR003593">
    <property type="entry name" value="AAA+_ATPase"/>
</dbReference>
<evidence type="ECO:0000256" key="1">
    <source>
        <dbReference type="ARBA" id="ARBA00022448"/>
    </source>
</evidence>
<evidence type="ECO:0000256" key="3">
    <source>
        <dbReference type="ARBA" id="ARBA00022840"/>
    </source>
</evidence>
<dbReference type="InterPro" id="IPR027417">
    <property type="entry name" value="P-loop_NTPase"/>
</dbReference>
<dbReference type="Gene3D" id="3.40.50.300">
    <property type="entry name" value="P-loop containing nucleotide triphosphate hydrolases"/>
    <property type="match status" value="1"/>
</dbReference>
<dbReference type="PROSITE" id="PS50893">
    <property type="entry name" value="ABC_TRANSPORTER_2"/>
    <property type="match status" value="1"/>
</dbReference>
<dbReference type="InterPro" id="IPR017911">
    <property type="entry name" value="MacB-like_ATP-bd"/>
</dbReference>
<dbReference type="InterPro" id="IPR003439">
    <property type="entry name" value="ABC_transporter-like_ATP-bd"/>
</dbReference>
<dbReference type="GO" id="GO:0098796">
    <property type="term" value="C:membrane protein complex"/>
    <property type="evidence" value="ECO:0007669"/>
    <property type="project" value="UniProtKB-ARBA"/>
</dbReference>
<dbReference type="FunFam" id="3.40.50.300:FF:000032">
    <property type="entry name" value="Export ABC transporter ATP-binding protein"/>
    <property type="match status" value="1"/>
</dbReference>
<dbReference type="CDD" id="cd03255">
    <property type="entry name" value="ABC_MJ0796_LolCDE_FtsE"/>
    <property type="match status" value="1"/>
</dbReference>
<organism evidence="5 6">
    <name type="scientific">Candidatus Kerfeldbacteria bacterium CG_4_10_14_0_8_um_filter_42_10</name>
    <dbReference type="NCBI Taxonomy" id="2014248"/>
    <lineage>
        <taxon>Bacteria</taxon>
        <taxon>Candidatus Kerfeldiibacteriota</taxon>
    </lineage>
</organism>
<protein>
    <submittedName>
        <fullName evidence="5">Macrolide ABC transporter ATP-binding protein</fullName>
    </submittedName>
</protein>
<feature type="domain" description="ABC transporter" evidence="4">
    <location>
        <begin position="6"/>
        <end position="231"/>
    </location>
</feature>
<dbReference type="GO" id="GO:0005886">
    <property type="term" value="C:plasma membrane"/>
    <property type="evidence" value="ECO:0007669"/>
    <property type="project" value="TreeGrafter"/>
</dbReference>
<evidence type="ECO:0000259" key="4">
    <source>
        <dbReference type="PROSITE" id="PS50893"/>
    </source>
</evidence>
<keyword evidence="2" id="KW-0547">Nucleotide-binding</keyword>
<dbReference type="Pfam" id="PF00005">
    <property type="entry name" value="ABC_tran"/>
    <property type="match status" value="1"/>
</dbReference>
<evidence type="ECO:0000313" key="6">
    <source>
        <dbReference type="Proteomes" id="UP000230779"/>
    </source>
</evidence>
<name>A0A2M7RLE3_9BACT</name>
<comment type="caution">
    <text evidence="5">The sequence shown here is derived from an EMBL/GenBank/DDBJ whole genome shotgun (WGS) entry which is preliminary data.</text>
</comment>
<dbReference type="PROSITE" id="PS00211">
    <property type="entry name" value="ABC_TRANSPORTER_1"/>
    <property type="match status" value="1"/>
</dbReference>
<proteinExistence type="predicted"/>
<dbReference type="AlphaFoldDB" id="A0A2M7RLE3"/>
<dbReference type="GO" id="GO:0016887">
    <property type="term" value="F:ATP hydrolysis activity"/>
    <property type="evidence" value="ECO:0007669"/>
    <property type="project" value="InterPro"/>
</dbReference>
<dbReference type="GO" id="GO:0005524">
    <property type="term" value="F:ATP binding"/>
    <property type="evidence" value="ECO:0007669"/>
    <property type="project" value="UniProtKB-KW"/>
</dbReference>
<dbReference type="PANTHER" id="PTHR24220">
    <property type="entry name" value="IMPORT ATP-BINDING PROTEIN"/>
    <property type="match status" value="1"/>
</dbReference>
<dbReference type="SMART" id="SM00382">
    <property type="entry name" value="AAA"/>
    <property type="match status" value="1"/>
</dbReference>
<accession>A0A2M7RLE3</accession>